<keyword evidence="1" id="KW-0812">Transmembrane</keyword>
<proteinExistence type="predicted"/>
<dbReference type="Proteomes" id="UP000004690">
    <property type="component" value="Unassembled WGS sequence"/>
</dbReference>
<dbReference type="AlphaFoldDB" id="I3C9S6"/>
<organism evidence="2 3">
    <name type="scientific">Galbibacter orientalis DSM 19592</name>
    <dbReference type="NCBI Taxonomy" id="926559"/>
    <lineage>
        <taxon>Bacteria</taxon>
        <taxon>Pseudomonadati</taxon>
        <taxon>Bacteroidota</taxon>
        <taxon>Flavobacteriia</taxon>
        <taxon>Flavobacteriales</taxon>
        <taxon>Flavobacteriaceae</taxon>
        <taxon>Galbibacter</taxon>
    </lineage>
</organism>
<dbReference type="RefSeq" id="WP_008614623.1">
    <property type="nucleotide sequence ID" value="NZ_JH651379.1"/>
</dbReference>
<evidence type="ECO:0000313" key="3">
    <source>
        <dbReference type="Proteomes" id="UP000004690"/>
    </source>
</evidence>
<accession>I3C9S6</accession>
<feature type="transmembrane region" description="Helical" evidence="1">
    <location>
        <begin position="40"/>
        <end position="59"/>
    </location>
</feature>
<evidence type="ECO:0000256" key="1">
    <source>
        <dbReference type="SAM" id="Phobius"/>
    </source>
</evidence>
<keyword evidence="1" id="KW-1133">Transmembrane helix</keyword>
<keyword evidence="1" id="KW-0472">Membrane</keyword>
<keyword evidence="3" id="KW-1185">Reference proteome</keyword>
<protein>
    <submittedName>
        <fullName evidence="2">Uncharacterized protein</fullName>
    </submittedName>
</protein>
<evidence type="ECO:0000313" key="2">
    <source>
        <dbReference type="EMBL" id="EIJ40369.1"/>
    </source>
</evidence>
<name>I3C9S6_9FLAO</name>
<reference evidence="2 3" key="1">
    <citation type="submission" date="2012-02" db="EMBL/GenBank/DDBJ databases">
        <title>Improved High-Quality Draft genome of Joostella marina DSM 19592.</title>
        <authorList>
            <consortium name="US DOE Joint Genome Institute (JGI-PGF)"/>
            <person name="Lucas S."/>
            <person name="Copeland A."/>
            <person name="Lapidus A."/>
            <person name="Bruce D."/>
            <person name="Goodwin L."/>
            <person name="Pitluck S."/>
            <person name="Peters L."/>
            <person name="Chertkov O."/>
            <person name="Ovchinnikova G."/>
            <person name="Kyrpides N."/>
            <person name="Mavromatis K."/>
            <person name="Detter J.C."/>
            <person name="Han C."/>
            <person name="Land M."/>
            <person name="Hauser L."/>
            <person name="Markowitz V."/>
            <person name="Cheng J.-F."/>
            <person name="Hugenholtz P."/>
            <person name="Woyke T."/>
            <person name="Wu D."/>
            <person name="Tindall B."/>
            <person name="Brambilla E."/>
            <person name="Klenk H.-P."/>
            <person name="Eisen J.A."/>
        </authorList>
    </citation>
    <scope>NUCLEOTIDE SEQUENCE [LARGE SCALE GENOMIC DNA]</scope>
    <source>
        <strain evidence="2 3">DSM 19592</strain>
    </source>
</reference>
<gene>
    <name evidence="2" type="ORF">JoomaDRAFT_3427</name>
</gene>
<dbReference type="HOGENOM" id="CLU_1164642_0_0_10"/>
<dbReference type="eggNOG" id="ENOG50344J9">
    <property type="taxonomic scope" value="Bacteria"/>
</dbReference>
<feature type="transmembrane region" description="Helical" evidence="1">
    <location>
        <begin position="12"/>
        <end position="28"/>
    </location>
</feature>
<dbReference type="EMBL" id="JH651379">
    <property type="protein sequence ID" value="EIJ40369.1"/>
    <property type="molecule type" value="Genomic_DNA"/>
</dbReference>
<sequence length="238" mass="28548">MNVTRIILNRFLFRILPLVALLIFTVYYEKITFDNLFEKLGFLHLVLLAGLVYFCYDLIKHFRKTILRNRILKQAQLEDIPADMDLPRRLNFLDKRLSISDMSIDVFFKNNVILHLSKSKKQIEIRNFFGKKILSFHEIKYIFLEYNQYEKDTFKDIFVDNSYYDKNVWNNSIRAMLKNGNPITLFEVKLEETNYEKIVDEQISGKYEQKSYLDNGEKIILLFSKYMGKKYLIINNTI</sequence>